<dbReference type="GeneID" id="19335606"/>
<dbReference type="AlphaFoldDB" id="M2Z106"/>
<sequence>MQTPAQKGPTEAELNVWQVCSRIRASFYDLDLDAISNLNDEIARLIDEVFHAAVKEASEVCRKEDETGLLRVMHAIEKRKGDRALHALLKKWIMRYCRYCAGCWLRA</sequence>
<keyword evidence="2" id="KW-1185">Reference proteome</keyword>
<accession>M2Z106</accession>
<organism evidence="1 2">
    <name type="scientific">Pseudocercospora fijiensis (strain CIRAD86)</name>
    <name type="common">Black leaf streak disease fungus</name>
    <name type="synonym">Mycosphaerella fijiensis</name>
    <dbReference type="NCBI Taxonomy" id="383855"/>
    <lineage>
        <taxon>Eukaryota</taxon>
        <taxon>Fungi</taxon>
        <taxon>Dikarya</taxon>
        <taxon>Ascomycota</taxon>
        <taxon>Pezizomycotina</taxon>
        <taxon>Dothideomycetes</taxon>
        <taxon>Dothideomycetidae</taxon>
        <taxon>Mycosphaerellales</taxon>
        <taxon>Mycosphaerellaceae</taxon>
        <taxon>Pseudocercospora</taxon>
    </lineage>
</organism>
<dbReference type="KEGG" id="pfj:MYCFIDRAFT_196775"/>
<name>M2Z106_PSEFD</name>
<protein>
    <submittedName>
        <fullName evidence="1">Uncharacterized protein</fullName>
    </submittedName>
</protein>
<reference evidence="1 2" key="1">
    <citation type="journal article" date="2012" name="PLoS Pathog.">
        <title>Diverse lifestyles and strategies of plant pathogenesis encoded in the genomes of eighteen Dothideomycetes fungi.</title>
        <authorList>
            <person name="Ohm R.A."/>
            <person name="Feau N."/>
            <person name="Henrissat B."/>
            <person name="Schoch C.L."/>
            <person name="Horwitz B.A."/>
            <person name="Barry K.W."/>
            <person name="Condon B.J."/>
            <person name="Copeland A.C."/>
            <person name="Dhillon B."/>
            <person name="Glaser F."/>
            <person name="Hesse C.N."/>
            <person name="Kosti I."/>
            <person name="LaButti K."/>
            <person name="Lindquist E.A."/>
            <person name="Lucas S."/>
            <person name="Salamov A.A."/>
            <person name="Bradshaw R.E."/>
            <person name="Ciuffetti L."/>
            <person name="Hamelin R.C."/>
            <person name="Kema G.H.J."/>
            <person name="Lawrence C."/>
            <person name="Scott J.A."/>
            <person name="Spatafora J.W."/>
            <person name="Turgeon B.G."/>
            <person name="de Wit P.J.G.M."/>
            <person name="Zhong S."/>
            <person name="Goodwin S.B."/>
            <person name="Grigoriev I.V."/>
        </authorList>
    </citation>
    <scope>NUCLEOTIDE SEQUENCE [LARGE SCALE GENOMIC DNA]</scope>
    <source>
        <strain evidence="1 2">CIRAD86</strain>
    </source>
</reference>
<dbReference type="EMBL" id="KB446558">
    <property type="protein sequence ID" value="EME83525.1"/>
    <property type="molecule type" value="Genomic_DNA"/>
</dbReference>
<dbReference type="Proteomes" id="UP000016932">
    <property type="component" value="Unassembled WGS sequence"/>
</dbReference>
<dbReference type="HOGENOM" id="CLU_2211119_0_0_1"/>
<evidence type="ECO:0000313" key="1">
    <source>
        <dbReference type="EMBL" id="EME83525.1"/>
    </source>
</evidence>
<proteinExistence type="predicted"/>
<dbReference type="OrthoDB" id="1055148at2759"/>
<gene>
    <name evidence="1" type="ORF">MYCFIDRAFT_196775</name>
</gene>
<evidence type="ECO:0000313" key="2">
    <source>
        <dbReference type="Proteomes" id="UP000016932"/>
    </source>
</evidence>
<dbReference type="RefSeq" id="XP_007926720.1">
    <property type="nucleotide sequence ID" value="XM_007928529.1"/>
</dbReference>
<dbReference type="VEuPathDB" id="FungiDB:MYCFIDRAFT_196775"/>